<dbReference type="GO" id="GO:0005829">
    <property type="term" value="C:cytosol"/>
    <property type="evidence" value="ECO:0007669"/>
    <property type="project" value="TreeGrafter"/>
</dbReference>
<dbReference type="PANTHER" id="PTHR43654:SF3">
    <property type="entry name" value="GLUTAMATE 5-KINASE"/>
    <property type="match status" value="1"/>
</dbReference>
<comment type="subcellular location">
    <subcellularLocation>
        <location evidence="8">Cytoplasm</location>
    </subcellularLocation>
</comment>
<evidence type="ECO:0000256" key="5">
    <source>
        <dbReference type="ARBA" id="ARBA00022741"/>
    </source>
</evidence>
<gene>
    <name evidence="8 10" type="primary">proB</name>
    <name evidence="10" type="ORF">Mpt1_c10160</name>
</gene>
<dbReference type="CDD" id="cd04242">
    <property type="entry name" value="AAK_G5K_ProB"/>
    <property type="match status" value="1"/>
</dbReference>
<dbReference type="HAMAP" id="MF_00456">
    <property type="entry name" value="ProB"/>
    <property type="match status" value="1"/>
</dbReference>
<dbReference type="Gene3D" id="3.40.1160.10">
    <property type="entry name" value="Acetylglutamate kinase-like"/>
    <property type="match status" value="1"/>
</dbReference>
<dbReference type="SMART" id="SM00359">
    <property type="entry name" value="PUA"/>
    <property type="match status" value="1"/>
</dbReference>
<name>A0A0A7LD02_9ARCH</name>
<dbReference type="InterPro" id="IPR002478">
    <property type="entry name" value="PUA"/>
</dbReference>
<feature type="binding site" evidence="8">
    <location>
        <position position="16"/>
    </location>
    <ligand>
        <name>ATP</name>
        <dbReference type="ChEBI" id="CHEBI:30616"/>
    </ligand>
</feature>
<evidence type="ECO:0000256" key="6">
    <source>
        <dbReference type="ARBA" id="ARBA00022777"/>
    </source>
</evidence>
<keyword evidence="6 8" id="KW-0418">Kinase</keyword>
<dbReference type="Proteomes" id="UP000030787">
    <property type="component" value="Chromosome"/>
</dbReference>
<organism evidence="10 11">
    <name type="scientific">Candidatus Methanoplasma termitum</name>
    <dbReference type="NCBI Taxonomy" id="1577791"/>
    <lineage>
        <taxon>Archaea</taxon>
        <taxon>Methanobacteriati</taxon>
        <taxon>Thermoplasmatota</taxon>
        <taxon>Thermoplasmata</taxon>
        <taxon>Methanomassiliicoccales</taxon>
        <taxon>Methanomassiliicoccaceae</taxon>
        <taxon>Candidatus Methanoplasma</taxon>
    </lineage>
</organism>
<dbReference type="EMBL" id="CP010070">
    <property type="protein sequence ID" value="AIZ56888.1"/>
    <property type="molecule type" value="Genomic_DNA"/>
</dbReference>
<keyword evidence="4 8" id="KW-0808">Transferase</keyword>
<accession>A0A0A7LD02</accession>
<dbReference type="OrthoDB" id="142069at2157"/>
<sequence length="372" mass="40226">MGRKELLGDVERIVIKVGTTTITKGSSTASKDMMDSIAEQVKALKDQGKEVLIVTSGAIGIGLKVMGVKPNPNDIPIRQAASSVGQSILMQKWIESFQKQGIIVAQILLTMDIYSDRDSVLNLNNTIDSLLKHNVVPIFNENDAVSIKEIGAVFGDNDTLSAVLASRVDADLLIIMSDVDGLYDKNPNIHKDAKFISVVEEITPEIREMAGDSVSGMGVGGMRTKIRAAEICKDAGCRMMIILSSIDEAVLKSVRGEDIGTIFISDTQISKKRRWLKSARSQGTIFVDEGAERAIRDHKSLLPAGVVGVSGHFSSGEIVDIVCGDVIIAKGTPNYNSDEVEKIKGLHSSKIQEILGKKKQRDVVLSENIVIL</sequence>
<dbReference type="NCBIfam" id="TIGR01027">
    <property type="entry name" value="proB"/>
    <property type="match status" value="1"/>
</dbReference>
<dbReference type="FunFam" id="3.40.1160.10:FF:000018">
    <property type="entry name" value="Glutamate 5-kinase"/>
    <property type="match status" value="1"/>
</dbReference>
<evidence type="ECO:0000256" key="2">
    <source>
        <dbReference type="ARBA" id="ARBA00022605"/>
    </source>
</evidence>
<dbReference type="GO" id="GO:0003723">
    <property type="term" value="F:RNA binding"/>
    <property type="evidence" value="ECO:0007669"/>
    <property type="project" value="InterPro"/>
</dbReference>
<evidence type="ECO:0000256" key="8">
    <source>
        <dbReference type="HAMAP-Rule" id="MF_00456"/>
    </source>
</evidence>
<dbReference type="InterPro" id="IPR011529">
    <property type="entry name" value="Glu_5kinase"/>
</dbReference>
<evidence type="ECO:0000259" key="9">
    <source>
        <dbReference type="SMART" id="SM00359"/>
    </source>
</evidence>
<dbReference type="InterPro" id="IPR041739">
    <property type="entry name" value="G5K_ProB"/>
</dbReference>
<keyword evidence="3 8" id="KW-0641">Proline biosynthesis</keyword>
<keyword evidence="1 8" id="KW-0963">Cytoplasm</keyword>
<dbReference type="GO" id="GO:0004349">
    <property type="term" value="F:glutamate 5-kinase activity"/>
    <property type="evidence" value="ECO:0007669"/>
    <property type="project" value="UniProtKB-UniRule"/>
</dbReference>
<feature type="binding site" evidence="8">
    <location>
        <position position="143"/>
    </location>
    <ligand>
        <name>substrate</name>
    </ligand>
</feature>
<keyword evidence="7 8" id="KW-0067">ATP-binding</keyword>
<feature type="binding site" evidence="8">
    <location>
        <position position="157"/>
    </location>
    <ligand>
        <name>substrate</name>
    </ligand>
</feature>
<dbReference type="AlphaFoldDB" id="A0A0A7LD02"/>
<dbReference type="GeneID" id="24818678"/>
<dbReference type="PANTHER" id="PTHR43654">
    <property type="entry name" value="GLUTAMATE 5-KINASE"/>
    <property type="match status" value="1"/>
</dbReference>
<comment type="similarity">
    <text evidence="8">Belongs to the glutamate 5-kinase family.</text>
</comment>
<evidence type="ECO:0000256" key="1">
    <source>
        <dbReference type="ARBA" id="ARBA00022490"/>
    </source>
</evidence>
<dbReference type="SUPFAM" id="SSF53633">
    <property type="entry name" value="Carbamate kinase-like"/>
    <property type="match status" value="1"/>
</dbReference>
<feature type="domain" description="PUA" evidence="9">
    <location>
        <begin position="283"/>
        <end position="364"/>
    </location>
</feature>
<dbReference type="InterPro" id="IPR036393">
    <property type="entry name" value="AceGlu_kinase-like_sf"/>
</dbReference>
<comment type="function">
    <text evidence="8">Catalyzes the transfer of a phosphate group to glutamate to form L-glutamate 5-phosphate.</text>
</comment>
<dbReference type="EC" id="2.7.2.11" evidence="8"/>
<dbReference type="GO" id="GO:0055129">
    <property type="term" value="P:L-proline biosynthetic process"/>
    <property type="evidence" value="ECO:0007669"/>
    <property type="project" value="UniProtKB-UniRule"/>
</dbReference>
<dbReference type="InterPro" id="IPR015947">
    <property type="entry name" value="PUA-like_sf"/>
</dbReference>
<protein>
    <recommendedName>
        <fullName evidence="8">Glutamate 5-kinase</fullName>
        <ecNumber evidence="8">2.7.2.11</ecNumber>
    </recommendedName>
    <alternativeName>
        <fullName evidence="8">Gamma-glutamyl kinase</fullName>
        <shortName evidence="8">GK</shortName>
    </alternativeName>
</protein>
<dbReference type="SUPFAM" id="SSF88697">
    <property type="entry name" value="PUA domain-like"/>
    <property type="match status" value="1"/>
</dbReference>
<comment type="catalytic activity">
    <reaction evidence="8">
        <text>L-glutamate + ATP = L-glutamyl 5-phosphate + ADP</text>
        <dbReference type="Rhea" id="RHEA:14877"/>
        <dbReference type="ChEBI" id="CHEBI:29985"/>
        <dbReference type="ChEBI" id="CHEBI:30616"/>
        <dbReference type="ChEBI" id="CHEBI:58274"/>
        <dbReference type="ChEBI" id="CHEBI:456216"/>
        <dbReference type="EC" id="2.7.2.11"/>
    </reaction>
</comment>
<dbReference type="PROSITE" id="PS00902">
    <property type="entry name" value="GLUTAMATE_5_KINASE"/>
    <property type="match status" value="1"/>
</dbReference>
<dbReference type="RefSeq" id="WP_048112784.1">
    <property type="nucleotide sequence ID" value="NZ_CP010070.1"/>
</dbReference>
<dbReference type="InterPro" id="IPR005715">
    <property type="entry name" value="Glu_5kinase/COase_Synthase"/>
</dbReference>
<keyword evidence="11" id="KW-1185">Reference proteome</keyword>
<dbReference type="PRINTS" id="PR00474">
    <property type="entry name" value="GLU5KINASE"/>
</dbReference>
<comment type="caution">
    <text evidence="8">Lacks conserved residue(s) required for the propagation of feature annotation.</text>
</comment>
<dbReference type="HOGENOM" id="CLU_025400_2_0_2"/>
<dbReference type="Gene3D" id="2.30.130.10">
    <property type="entry name" value="PUA domain"/>
    <property type="match status" value="1"/>
</dbReference>
<dbReference type="GO" id="GO:0005524">
    <property type="term" value="F:ATP binding"/>
    <property type="evidence" value="ECO:0007669"/>
    <property type="project" value="UniProtKB-KW"/>
</dbReference>
<evidence type="ECO:0000256" key="4">
    <source>
        <dbReference type="ARBA" id="ARBA00022679"/>
    </source>
</evidence>
<dbReference type="PIRSF" id="PIRSF000729">
    <property type="entry name" value="GK"/>
    <property type="match status" value="1"/>
</dbReference>
<dbReference type="CDD" id="cd21157">
    <property type="entry name" value="PUA_G5K"/>
    <property type="match status" value="1"/>
</dbReference>
<dbReference type="UniPathway" id="UPA00098">
    <property type="reaction ID" value="UER00359"/>
</dbReference>
<proteinExistence type="inferred from homology"/>
<dbReference type="InterPro" id="IPR001057">
    <property type="entry name" value="Glu/AcGlu_kinase"/>
</dbReference>
<dbReference type="STRING" id="1577791.Mpt1_c10160"/>
<feature type="binding site" evidence="8">
    <location>
        <begin position="177"/>
        <end position="178"/>
    </location>
    <ligand>
        <name>ATP</name>
        <dbReference type="ChEBI" id="CHEBI:30616"/>
    </ligand>
</feature>
<reference evidence="10 11" key="1">
    <citation type="journal article" date="2014" name="Appl. Environ. Microbiol.">
        <title>Comparative Genome Analysis of 'Candidatus Methanoplasma termitum' Indicates a New Mode of Energy Metabolism in the Seventh Order of Methanogens.</title>
        <authorList>
            <person name="Lang K."/>
            <person name="Schuldes J."/>
            <person name="Klingl A."/>
            <person name="Poehlein A."/>
            <person name="Daniel R."/>
            <person name="Brune A."/>
        </authorList>
    </citation>
    <scope>NUCLEOTIDE SEQUENCE [LARGE SCALE GENOMIC DNA]</scope>
    <source>
        <strain evidence="11">Mpt1</strain>
    </source>
</reference>
<keyword evidence="2 8" id="KW-0028">Amino-acid biosynthesis</keyword>
<evidence type="ECO:0000256" key="3">
    <source>
        <dbReference type="ARBA" id="ARBA00022650"/>
    </source>
</evidence>
<evidence type="ECO:0000313" key="11">
    <source>
        <dbReference type="Proteomes" id="UP000030787"/>
    </source>
</evidence>
<keyword evidence="5 8" id="KW-0547">Nucleotide-binding</keyword>
<dbReference type="PROSITE" id="PS50890">
    <property type="entry name" value="PUA"/>
    <property type="match status" value="1"/>
</dbReference>
<comment type="pathway">
    <text evidence="8">Amino-acid biosynthesis; L-proline biosynthesis; L-glutamate 5-semialdehyde from L-glutamate: step 1/2.</text>
</comment>
<dbReference type="Pfam" id="PF00696">
    <property type="entry name" value="AA_kinase"/>
    <property type="match status" value="1"/>
</dbReference>
<evidence type="ECO:0000256" key="7">
    <source>
        <dbReference type="ARBA" id="ARBA00022840"/>
    </source>
</evidence>
<dbReference type="KEGG" id="mear:Mpt1_c10160"/>
<dbReference type="Pfam" id="PF01472">
    <property type="entry name" value="PUA"/>
    <property type="match status" value="1"/>
</dbReference>
<dbReference type="InterPro" id="IPR019797">
    <property type="entry name" value="Glutamate_5-kinase_CS"/>
</dbReference>
<feature type="binding site" evidence="8">
    <location>
        <position position="56"/>
    </location>
    <ligand>
        <name>substrate</name>
    </ligand>
</feature>
<dbReference type="InterPro" id="IPR036974">
    <property type="entry name" value="PUA_sf"/>
</dbReference>
<dbReference type="InterPro" id="IPR001048">
    <property type="entry name" value="Asp/Glu/Uridylate_kinase"/>
</dbReference>
<evidence type="ECO:0000313" key="10">
    <source>
        <dbReference type="EMBL" id="AIZ56888.1"/>
    </source>
</evidence>